<dbReference type="InterPro" id="IPR035940">
    <property type="entry name" value="CAP_sf"/>
</dbReference>
<evidence type="ECO:0000256" key="3">
    <source>
        <dbReference type="PROSITE-ProRule" id="PRU01005"/>
    </source>
</evidence>
<feature type="domain" description="ShKT" evidence="4">
    <location>
        <begin position="181"/>
        <end position="214"/>
    </location>
</feature>
<dbReference type="AlphaFoldDB" id="A0A7K4KV56"/>
<evidence type="ECO:0000313" key="6">
    <source>
        <dbReference type="Proteomes" id="UP000545332"/>
    </source>
</evidence>
<dbReference type="InterPro" id="IPR018244">
    <property type="entry name" value="Allrgn_V5/Tpx1_CS"/>
</dbReference>
<dbReference type="Gene3D" id="3.40.33.10">
    <property type="entry name" value="CAP"/>
    <property type="match status" value="1"/>
</dbReference>
<comment type="caution">
    <text evidence="3">Lacks conserved residue(s) required for the propagation of feature annotation.</text>
</comment>
<dbReference type="Gene3D" id="1.10.10.740">
    <property type="entry name" value="Crisp domain"/>
    <property type="match status" value="1"/>
</dbReference>
<reference evidence="5 6" key="1">
    <citation type="submission" date="2019-09" db="EMBL/GenBank/DDBJ databases">
        <title>Bird 10,000 Genomes (B10K) Project - Family phase.</title>
        <authorList>
            <person name="Zhang G."/>
        </authorList>
    </citation>
    <scope>NUCLEOTIDE SEQUENCE [LARGE SCALE GENOMIC DNA]</scope>
    <source>
        <strain evidence="5">B10K-MSB-42743</strain>
        <tissue evidence="5">Heart</tissue>
    </source>
</reference>
<comment type="similarity">
    <text evidence="1">Belongs to the CRISP family.</text>
</comment>
<dbReference type="Pfam" id="PF00188">
    <property type="entry name" value="CAP"/>
    <property type="match status" value="1"/>
</dbReference>
<dbReference type="InterPro" id="IPR001283">
    <property type="entry name" value="CRISP-related"/>
</dbReference>
<proteinExistence type="inferred from homology"/>
<feature type="disulfide bond" evidence="3">
    <location>
        <begin position="199"/>
        <end position="212"/>
    </location>
</feature>
<sequence>MFSFLSRSDPQNRQLIIDQHNEIRRSVIPPASNMLRMVWSEKAAASARRWANKCQMKASPPQERLLNGVPCGENILMSSYPSTWPEAIKVWYSQMANFKYGVGPVRKNANFHSYTQLIWYNSYQVGCAVAYCPRSRFNYFYVCHYSPAGNNPLQITTPYKKGPRCSDCPGRCDRGLCTNPCRHQDFYTNCANLRTLFGCEYPMVKAKCPATCRCTTEIR</sequence>
<evidence type="ECO:0000313" key="5">
    <source>
        <dbReference type="EMBL" id="NWI20320.1"/>
    </source>
</evidence>
<gene>
    <name evidence="5" type="primary">Crisp2</name>
    <name evidence="5" type="ORF">CRYSOU_R08716</name>
</gene>
<feature type="non-terminal residue" evidence="5">
    <location>
        <position position="1"/>
    </location>
</feature>
<dbReference type="GO" id="GO:0005576">
    <property type="term" value="C:extracellular region"/>
    <property type="evidence" value="ECO:0007669"/>
    <property type="project" value="InterPro"/>
</dbReference>
<dbReference type="SUPFAM" id="SSF57546">
    <property type="entry name" value="Crisp domain-like"/>
    <property type="match status" value="1"/>
</dbReference>
<accession>A0A7K4KV56</accession>
<dbReference type="PANTHER" id="PTHR10334">
    <property type="entry name" value="CYSTEINE-RICH SECRETORY PROTEIN-RELATED"/>
    <property type="match status" value="1"/>
</dbReference>
<dbReference type="FunFam" id="1.10.10.740:FF:000001">
    <property type="entry name" value="Cysteine-rich secretory protein 2"/>
    <property type="match status" value="1"/>
</dbReference>
<keyword evidence="2 3" id="KW-1015">Disulfide bond</keyword>
<evidence type="ECO:0000256" key="1">
    <source>
        <dbReference type="ARBA" id="ARBA00009923"/>
    </source>
</evidence>
<dbReference type="Pfam" id="PF08562">
    <property type="entry name" value="Crisp"/>
    <property type="match status" value="1"/>
</dbReference>
<dbReference type="InterPro" id="IPR003582">
    <property type="entry name" value="ShKT_dom"/>
</dbReference>
<dbReference type="InterPro" id="IPR014044">
    <property type="entry name" value="CAP_dom"/>
</dbReference>
<dbReference type="PROSITE" id="PS51670">
    <property type="entry name" value="SHKT"/>
    <property type="match status" value="1"/>
</dbReference>
<dbReference type="PRINTS" id="PR00837">
    <property type="entry name" value="V5TPXLIKE"/>
</dbReference>
<dbReference type="PROSITE" id="PS01010">
    <property type="entry name" value="CRISP_2"/>
    <property type="match status" value="1"/>
</dbReference>
<dbReference type="InterPro" id="IPR013871">
    <property type="entry name" value="Cysteine_rich_secretory"/>
</dbReference>
<dbReference type="SMART" id="SM00198">
    <property type="entry name" value="SCP"/>
    <property type="match status" value="1"/>
</dbReference>
<dbReference type="EMBL" id="VWPX01018739">
    <property type="protein sequence ID" value="NWI20320.1"/>
    <property type="molecule type" value="Genomic_DNA"/>
</dbReference>
<dbReference type="SUPFAM" id="SSF55797">
    <property type="entry name" value="PR-1-like"/>
    <property type="match status" value="1"/>
</dbReference>
<dbReference type="Proteomes" id="UP000545332">
    <property type="component" value="Unassembled WGS sequence"/>
</dbReference>
<keyword evidence="6" id="KW-1185">Reference proteome</keyword>
<dbReference type="InterPro" id="IPR042076">
    <property type="entry name" value="Crisp-like_dom"/>
</dbReference>
<feature type="disulfide bond" evidence="3">
    <location>
        <begin position="190"/>
        <end position="208"/>
    </location>
</feature>
<dbReference type="OrthoDB" id="737510at2759"/>
<evidence type="ECO:0000259" key="4">
    <source>
        <dbReference type="PROSITE" id="PS51670"/>
    </source>
</evidence>
<name>A0A7K4KV56_9AVES</name>
<dbReference type="FunFam" id="3.40.33.10:FF:000005">
    <property type="entry name" value="Cysteine-rich secretory protein 2"/>
    <property type="match status" value="1"/>
</dbReference>
<feature type="non-terminal residue" evidence="5">
    <location>
        <position position="219"/>
    </location>
</feature>
<protein>
    <submittedName>
        <fullName evidence="5">CRIS2 protein</fullName>
    </submittedName>
</protein>
<evidence type="ECO:0000256" key="2">
    <source>
        <dbReference type="ARBA" id="ARBA00023157"/>
    </source>
</evidence>
<comment type="caution">
    <text evidence="5">The sequence shown here is derived from an EMBL/GenBank/DDBJ whole genome shotgun (WGS) entry which is preliminary data.</text>
</comment>
<organism evidence="5 6">
    <name type="scientific">Crypturellus soui</name>
    <dbReference type="NCBI Taxonomy" id="458187"/>
    <lineage>
        <taxon>Eukaryota</taxon>
        <taxon>Metazoa</taxon>
        <taxon>Chordata</taxon>
        <taxon>Craniata</taxon>
        <taxon>Vertebrata</taxon>
        <taxon>Euteleostomi</taxon>
        <taxon>Archelosauria</taxon>
        <taxon>Archosauria</taxon>
        <taxon>Dinosauria</taxon>
        <taxon>Saurischia</taxon>
        <taxon>Theropoda</taxon>
        <taxon>Coelurosauria</taxon>
        <taxon>Aves</taxon>
        <taxon>Palaeognathae</taxon>
        <taxon>Tinamiformes</taxon>
        <taxon>Tinamidae</taxon>
        <taxon>Crypturellus</taxon>
    </lineage>
</organism>